<feature type="compositionally biased region" description="Polar residues" evidence="1">
    <location>
        <begin position="1"/>
        <end position="14"/>
    </location>
</feature>
<evidence type="ECO:0000313" key="4">
    <source>
        <dbReference type="Proteomes" id="UP000248926"/>
    </source>
</evidence>
<dbReference type="Gene3D" id="3.40.630.30">
    <property type="match status" value="1"/>
</dbReference>
<keyword evidence="4" id="KW-1185">Reference proteome</keyword>
<protein>
    <recommendedName>
        <fullName evidence="2">N-acetyltransferase domain-containing protein</fullName>
    </recommendedName>
</protein>
<accession>A0A328PDX9</accession>
<dbReference type="RefSeq" id="WP_111982648.1">
    <property type="nucleotide sequence ID" value="NZ_NFZS01000001.1"/>
</dbReference>
<proteinExistence type="predicted"/>
<evidence type="ECO:0000256" key="1">
    <source>
        <dbReference type="SAM" id="MobiDB-lite"/>
    </source>
</evidence>
<dbReference type="EMBL" id="NFZS01000001">
    <property type="protein sequence ID" value="RAO78116.1"/>
    <property type="molecule type" value="Genomic_DNA"/>
</dbReference>
<dbReference type="Proteomes" id="UP000248926">
    <property type="component" value="Unassembled WGS sequence"/>
</dbReference>
<gene>
    <name evidence="3" type="ORF">CA260_09915</name>
</gene>
<evidence type="ECO:0000313" key="3">
    <source>
        <dbReference type="EMBL" id="RAO78116.1"/>
    </source>
</evidence>
<sequence>MSLITHATHTSQASRLHATGHFHPGTEHRETLDDGTAVLIRSLREDDRQLETDFIRHLSPHSRRLRFLCDFKQPSDALIDQMMDVDHDRREALIAVVVVEGMAREVGVARYCATMDGDTCECAVTVADAWQHHGLGCLLMRYLIDEARSHGFRRMISIDAASNQAMRALALALGFQRRLDPDDTSQVVHSFQLQARPS</sequence>
<feature type="domain" description="N-acetyltransferase" evidence="2">
    <location>
        <begin position="38"/>
        <end position="194"/>
    </location>
</feature>
<dbReference type="AlphaFoldDB" id="A0A328PDX9"/>
<reference evidence="3 4" key="1">
    <citation type="journal article" date="2018" name="Genet. Mol. Biol.">
        <title>The genome sequence of Dyella jiangningensis FCAV SCS01 from a lignocellulose-decomposing microbial consortium metagenome reveals potential for biotechnological applications.</title>
        <authorList>
            <person name="Desiderato J.G."/>
            <person name="Alvarenga D.O."/>
            <person name="Constancio M.T.L."/>
            <person name="Alves L.M.C."/>
            <person name="Varani A.M."/>
        </authorList>
    </citation>
    <scope>NUCLEOTIDE SEQUENCE [LARGE SCALE GENOMIC DNA]</scope>
    <source>
        <strain evidence="3 4">FCAV SCS01</strain>
    </source>
</reference>
<dbReference type="SUPFAM" id="SSF55729">
    <property type="entry name" value="Acyl-CoA N-acyltransferases (Nat)"/>
    <property type="match status" value="1"/>
</dbReference>
<name>A0A328PDX9_9GAMM</name>
<dbReference type="GO" id="GO:0016747">
    <property type="term" value="F:acyltransferase activity, transferring groups other than amino-acyl groups"/>
    <property type="evidence" value="ECO:0007669"/>
    <property type="project" value="InterPro"/>
</dbReference>
<dbReference type="Pfam" id="PF00583">
    <property type="entry name" value="Acetyltransf_1"/>
    <property type="match status" value="1"/>
</dbReference>
<comment type="caution">
    <text evidence="3">The sequence shown here is derived from an EMBL/GenBank/DDBJ whole genome shotgun (WGS) entry which is preliminary data.</text>
</comment>
<organism evidence="3 4">
    <name type="scientific">Dyella jiangningensis</name>
    <dbReference type="NCBI Taxonomy" id="1379159"/>
    <lineage>
        <taxon>Bacteria</taxon>
        <taxon>Pseudomonadati</taxon>
        <taxon>Pseudomonadota</taxon>
        <taxon>Gammaproteobacteria</taxon>
        <taxon>Lysobacterales</taxon>
        <taxon>Rhodanobacteraceae</taxon>
        <taxon>Dyella</taxon>
    </lineage>
</organism>
<dbReference type="InterPro" id="IPR016181">
    <property type="entry name" value="Acyl_CoA_acyltransferase"/>
</dbReference>
<feature type="region of interest" description="Disordered" evidence="1">
    <location>
        <begin position="1"/>
        <end position="29"/>
    </location>
</feature>
<dbReference type="InterPro" id="IPR000182">
    <property type="entry name" value="GNAT_dom"/>
</dbReference>
<dbReference type="OrthoDB" id="9807426at2"/>
<dbReference type="CDD" id="cd04301">
    <property type="entry name" value="NAT_SF"/>
    <property type="match status" value="1"/>
</dbReference>
<evidence type="ECO:0000259" key="2">
    <source>
        <dbReference type="PROSITE" id="PS51186"/>
    </source>
</evidence>
<dbReference type="PROSITE" id="PS51186">
    <property type="entry name" value="GNAT"/>
    <property type="match status" value="1"/>
</dbReference>